<reference evidence="2 3" key="2">
    <citation type="submission" date="2018-09" db="EMBL/GenBank/DDBJ databases">
        <title>Giant CbK-like Caulobacter bacteriophages have genetically divergent genomes.</title>
        <authorList>
            <person name="Wilson K."/>
            <person name="Ely B."/>
        </authorList>
    </citation>
    <scope>NUCLEOTIDE SEQUENCE [LARGE SCALE GENOMIC DNA]</scope>
</reference>
<reference evidence="3" key="1">
    <citation type="submission" date="2018-07" db="EMBL/GenBank/DDBJ databases">
        <title>Giant CbK-like Caulobacter bacteriophages have genetically divergent genomes.</title>
        <authorList>
            <person name="Wilson K.M."/>
            <person name="Ely B."/>
        </authorList>
    </citation>
    <scope>NUCLEOTIDE SEQUENCE [LARGE SCALE GENOMIC DNA]</scope>
</reference>
<evidence type="ECO:0000256" key="1">
    <source>
        <dbReference type="SAM" id="MobiDB-lite"/>
    </source>
</evidence>
<organism evidence="2 3">
    <name type="scientific">Caulobacter phage CcrBL9</name>
    <dbReference type="NCBI Taxonomy" id="2283270"/>
    <lineage>
        <taxon>Viruses</taxon>
        <taxon>Duplodnaviria</taxon>
        <taxon>Heunggongvirae</taxon>
        <taxon>Uroviricota</taxon>
        <taxon>Caudoviricetes</taxon>
        <taxon>Jeanschmidtviridae</taxon>
        <taxon>Bertelyvirus</taxon>
        <taxon>Bertelyvirus BL9</taxon>
    </lineage>
</organism>
<evidence type="ECO:0000313" key="2">
    <source>
        <dbReference type="EMBL" id="AXQ69399.1"/>
    </source>
</evidence>
<feature type="region of interest" description="Disordered" evidence="1">
    <location>
        <begin position="51"/>
        <end position="75"/>
    </location>
</feature>
<keyword evidence="3" id="KW-1185">Reference proteome</keyword>
<dbReference type="Proteomes" id="UP000259421">
    <property type="component" value="Segment"/>
</dbReference>
<gene>
    <name evidence="2" type="ORF">CcrBL9_gp375</name>
</gene>
<sequence length="75" mass="8814">MALLQHFQIGQQVRVRLLEDEPWTRDWQDYADLWVAGVEYEIGKGTPSYTLSDHWPPRSRGDMTSEFSEHHIEAV</sequence>
<evidence type="ECO:0000313" key="3">
    <source>
        <dbReference type="Proteomes" id="UP000259421"/>
    </source>
</evidence>
<name>A0A385EFE9_9CAUD</name>
<protein>
    <submittedName>
        <fullName evidence="2">Uncharacterized protein</fullName>
    </submittedName>
</protein>
<proteinExistence type="predicted"/>
<dbReference type="EMBL" id="MH588546">
    <property type="protein sequence ID" value="AXQ69399.1"/>
    <property type="molecule type" value="Genomic_DNA"/>
</dbReference>
<accession>A0A385EFE9</accession>
<feature type="compositionally biased region" description="Basic and acidic residues" evidence="1">
    <location>
        <begin position="55"/>
        <end position="75"/>
    </location>
</feature>